<dbReference type="Pfam" id="PF22157">
    <property type="entry name" value="SupH-like_C"/>
    <property type="match status" value="1"/>
</dbReference>
<dbReference type="SUPFAM" id="SSF51011">
    <property type="entry name" value="Glycosyl hydrolase domain"/>
    <property type="match status" value="1"/>
</dbReference>
<dbReference type="Gene3D" id="3.90.400.10">
    <property type="entry name" value="Oligo-1,6-glucosidase, Domain 2"/>
    <property type="match status" value="1"/>
</dbReference>
<dbReference type="InterPro" id="IPR054049">
    <property type="entry name" value="SupH-like_C"/>
</dbReference>
<gene>
    <name evidence="2" type="ORF">GCM10017576_31170</name>
</gene>
<dbReference type="Gene3D" id="3.20.20.80">
    <property type="entry name" value="Glycosidases"/>
    <property type="match status" value="1"/>
</dbReference>
<feature type="domain" description="Glycosyl hydrolase family 13 catalytic" evidence="1">
    <location>
        <begin position="18"/>
        <end position="412"/>
    </location>
</feature>
<reference evidence="2" key="1">
    <citation type="journal article" date="2014" name="Int. J. Syst. Evol. Microbiol.">
        <title>Complete genome sequence of Corynebacterium casei LMG S-19264T (=DSM 44701T), isolated from a smear-ripened cheese.</title>
        <authorList>
            <consortium name="US DOE Joint Genome Institute (JGI-PGF)"/>
            <person name="Walter F."/>
            <person name="Albersmeier A."/>
            <person name="Kalinowski J."/>
            <person name="Ruckert C."/>
        </authorList>
    </citation>
    <scope>NUCLEOTIDE SEQUENCE</scope>
    <source>
        <strain evidence="2">VKM Ac-1020</strain>
    </source>
</reference>
<dbReference type="GO" id="GO:0005975">
    <property type="term" value="P:carbohydrate metabolic process"/>
    <property type="evidence" value="ECO:0007669"/>
    <property type="project" value="InterPro"/>
</dbReference>
<proteinExistence type="predicted"/>
<comment type="caution">
    <text evidence="2">The sequence shown here is derived from an EMBL/GenBank/DDBJ whole genome shotgun (WGS) entry which is preliminary data.</text>
</comment>
<dbReference type="PANTHER" id="PTHR10357:SF219">
    <property type="entry name" value="MALTOSE ALPHA-D-GLUCOSYLTRANSFERASE"/>
    <property type="match status" value="1"/>
</dbReference>
<dbReference type="AlphaFoldDB" id="A0A9W6H5G8"/>
<evidence type="ECO:0000313" key="3">
    <source>
        <dbReference type="Proteomes" id="UP001142462"/>
    </source>
</evidence>
<dbReference type="Pfam" id="PF00128">
    <property type="entry name" value="Alpha-amylase"/>
    <property type="match status" value="1"/>
</dbReference>
<dbReference type="RefSeq" id="WP_271174662.1">
    <property type="nucleotide sequence ID" value="NZ_BSEJ01000021.1"/>
</dbReference>
<organism evidence="2 3">
    <name type="scientific">Microbacterium barkeri</name>
    <dbReference type="NCBI Taxonomy" id="33917"/>
    <lineage>
        <taxon>Bacteria</taxon>
        <taxon>Bacillati</taxon>
        <taxon>Actinomycetota</taxon>
        <taxon>Actinomycetes</taxon>
        <taxon>Micrococcales</taxon>
        <taxon>Microbacteriaceae</taxon>
        <taxon>Microbacterium</taxon>
    </lineage>
</organism>
<dbReference type="InterPro" id="IPR006047">
    <property type="entry name" value="GH13_cat_dom"/>
</dbReference>
<dbReference type="InterPro" id="IPR045857">
    <property type="entry name" value="O16G_dom_2"/>
</dbReference>
<keyword evidence="3" id="KW-1185">Reference proteome</keyword>
<dbReference type="SUPFAM" id="SSF51445">
    <property type="entry name" value="(Trans)glycosidases"/>
    <property type="match status" value="1"/>
</dbReference>
<accession>A0A9W6H5G8</accession>
<dbReference type="Proteomes" id="UP001142462">
    <property type="component" value="Unassembled WGS sequence"/>
</dbReference>
<dbReference type="InterPro" id="IPR017853">
    <property type="entry name" value="GH"/>
</dbReference>
<dbReference type="CDD" id="cd11334">
    <property type="entry name" value="AmyAc_TreS"/>
    <property type="match status" value="1"/>
</dbReference>
<protein>
    <submittedName>
        <fullName evidence="2">Alpha-amylase</fullName>
    </submittedName>
</protein>
<reference evidence="2" key="2">
    <citation type="submission" date="2023-01" db="EMBL/GenBank/DDBJ databases">
        <authorList>
            <person name="Sun Q."/>
            <person name="Evtushenko L."/>
        </authorList>
    </citation>
    <scope>NUCLEOTIDE SEQUENCE</scope>
    <source>
        <strain evidence="2">VKM Ac-1020</strain>
    </source>
</reference>
<dbReference type="Gene3D" id="2.60.40.1180">
    <property type="entry name" value="Golgi alpha-mannosidase II"/>
    <property type="match status" value="1"/>
</dbReference>
<evidence type="ECO:0000259" key="1">
    <source>
        <dbReference type="SMART" id="SM00642"/>
    </source>
</evidence>
<dbReference type="EMBL" id="BSEJ01000021">
    <property type="protein sequence ID" value="GLJ62986.1"/>
    <property type="molecule type" value="Genomic_DNA"/>
</dbReference>
<dbReference type="PANTHER" id="PTHR10357">
    <property type="entry name" value="ALPHA-AMYLASE FAMILY MEMBER"/>
    <property type="match status" value="1"/>
</dbReference>
<name>A0A9W6H5G8_9MICO</name>
<dbReference type="InterPro" id="IPR013780">
    <property type="entry name" value="Glyco_hydro_b"/>
</dbReference>
<evidence type="ECO:0000313" key="2">
    <source>
        <dbReference type="EMBL" id="GLJ62986.1"/>
    </source>
</evidence>
<sequence>MRRENIADLWWRSSVIYCLDVETFLDADGDGTGDLQGLARAVDYIADLGADVIWLMPFYPTPNRDDGYDVTDFYGVDARYGTHGDLLEVIRLAHDRGIRVIVDLVVNHTSDEHPWFQSARSSRTSPYRDFYVWRDEKPENDANTVFPGEESSMWEWEPRTRQYFLHSFYRHQPDLNFGNPRVRDEIAKAIAFWLSLGIDGFRVDAVPFLIDVPHEGVADPHEYLRDIKRFLRRRSPQAVLLGEVGLDHAGQEPYFGAGGDELDLQFDFETNVAMYLALVREDPEPIVRAIRSRMAPSSDVGWAIFLRNHDELSLELLAEDERAEVFDALAPDEDQRVYGRGIVRRLPPMLGGDPRRVRLAYSLMFSLPGATALLYGEEIGMGENPALEKRRAVRTPMQWTAQGGFSTAEAAELVAPFPEGGYAPEHVNVADQRRDPTSLHRFMRAIIAAYRATPAISWGAFEVLEHDAPSVLVHRMRSDVGDALFAHNLGGSPATVRIRLDEADDAVLIDLHGESAPLEVSDPLELALDGYGYRWFRLRRESDIGPDEAGPTVRGHAP</sequence>
<dbReference type="SMART" id="SM00642">
    <property type="entry name" value="Aamy"/>
    <property type="match status" value="1"/>
</dbReference>